<accession>A0ACB8YFX2</accession>
<dbReference type="Proteomes" id="UP001055879">
    <property type="component" value="Linkage Group LG12"/>
</dbReference>
<reference evidence="1 2" key="2">
    <citation type="journal article" date="2022" name="Mol. Ecol. Resour.">
        <title>The genomes of chicory, endive, great burdock and yacon provide insights into Asteraceae paleo-polyploidization history and plant inulin production.</title>
        <authorList>
            <person name="Fan W."/>
            <person name="Wang S."/>
            <person name="Wang H."/>
            <person name="Wang A."/>
            <person name="Jiang F."/>
            <person name="Liu H."/>
            <person name="Zhao H."/>
            <person name="Xu D."/>
            <person name="Zhang Y."/>
        </authorList>
    </citation>
    <scope>NUCLEOTIDE SEQUENCE [LARGE SCALE GENOMIC DNA]</scope>
    <source>
        <strain evidence="2">cv. Niubang</strain>
    </source>
</reference>
<name>A0ACB8YFX2_ARCLA</name>
<reference evidence="2" key="1">
    <citation type="journal article" date="2022" name="Mol. Ecol. Resour.">
        <title>The genomes of chicory, endive, great burdock and yacon provide insights into Asteraceae palaeo-polyploidization history and plant inulin production.</title>
        <authorList>
            <person name="Fan W."/>
            <person name="Wang S."/>
            <person name="Wang H."/>
            <person name="Wang A."/>
            <person name="Jiang F."/>
            <person name="Liu H."/>
            <person name="Zhao H."/>
            <person name="Xu D."/>
            <person name="Zhang Y."/>
        </authorList>
    </citation>
    <scope>NUCLEOTIDE SEQUENCE [LARGE SCALE GENOMIC DNA]</scope>
    <source>
        <strain evidence="2">cv. Niubang</strain>
    </source>
</reference>
<organism evidence="1 2">
    <name type="scientific">Arctium lappa</name>
    <name type="common">Greater burdock</name>
    <name type="synonym">Lappa major</name>
    <dbReference type="NCBI Taxonomy" id="4217"/>
    <lineage>
        <taxon>Eukaryota</taxon>
        <taxon>Viridiplantae</taxon>
        <taxon>Streptophyta</taxon>
        <taxon>Embryophyta</taxon>
        <taxon>Tracheophyta</taxon>
        <taxon>Spermatophyta</taxon>
        <taxon>Magnoliopsida</taxon>
        <taxon>eudicotyledons</taxon>
        <taxon>Gunneridae</taxon>
        <taxon>Pentapetalae</taxon>
        <taxon>asterids</taxon>
        <taxon>campanulids</taxon>
        <taxon>Asterales</taxon>
        <taxon>Asteraceae</taxon>
        <taxon>Carduoideae</taxon>
        <taxon>Cardueae</taxon>
        <taxon>Arctiinae</taxon>
        <taxon>Arctium</taxon>
    </lineage>
</organism>
<proteinExistence type="predicted"/>
<protein>
    <submittedName>
        <fullName evidence="1">Uncharacterized protein</fullName>
    </submittedName>
</protein>
<sequence>MSEEISSTVGAQGMHQEEQYLVNMMASSTLHGFDGQIIPSSGSSSTSYESFHCKCGAGDGLYIAADSVILISGRQFSQGRIRTLNLHRHTSNSKIFSRHH</sequence>
<gene>
    <name evidence="1" type="ORF">L6452_33370</name>
</gene>
<dbReference type="EMBL" id="CM042058">
    <property type="protein sequence ID" value="KAI3684151.1"/>
    <property type="molecule type" value="Genomic_DNA"/>
</dbReference>
<evidence type="ECO:0000313" key="2">
    <source>
        <dbReference type="Proteomes" id="UP001055879"/>
    </source>
</evidence>
<evidence type="ECO:0000313" key="1">
    <source>
        <dbReference type="EMBL" id="KAI3684151.1"/>
    </source>
</evidence>
<comment type="caution">
    <text evidence="1">The sequence shown here is derived from an EMBL/GenBank/DDBJ whole genome shotgun (WGS) entry which is preliminary data.</text>
</comment>
<keyword evidence="2" id="KW-1185">Reference proteome</keyword>